<protein>
    <recommendedName>
        <fullName evidence="9">Germin-like protein</fullName>
    </recommendedName>
</protein>
<dbReference type="PANTHER" id="PTHR31238">
    <property type="entry name" value="GERMIN-LIKE PROTEIN SUBFAMILY 3 MEMBER 3"/>
    <property type="match status" value="1"/>
</dbReference>
<comment type="caution">
    <text evidence="12">The sequence shown here is derived from an EMBL/GenBank/DDBJ whole genome shotgun (WGS) entry which is preliminary data.</text>
</comment>
<feature type="binding site" evidence="8">
    <location>
        <position position="121"/>
    </location>
    <ligand>
        <name>Mn(2+)</name>
        <dbReference type="ChEBI" id="CHEBI:29035"/>
    </ligand>
</feature>
<evidence type="ECO:0000256" key="3">
    <source>
        <dbReference type="ARBA" id="ARBA00022523"/>
    </source>
</evidence>
<dbReference type="Gene3D" id="2.60.120.10">
    <property type="entry name" value="Jelly Rolls"/>
    <property type="match status" value="1"/>
</dbReference>
<evidence type="ECO:0000256" key="7">
    <source>
        <dbReference type="PIRSR" id="PIRSR601929-1"/>
    </source>
</evidence>
<dbReference type="InterPro" id="IPR014710">
    <property type="entry name" value="RmlC-like_jellyroll"/>
</dbReference>
<dbReference type="Proteomes" id="UP000593564">
    <property type="component" value="Unassembled WGS sequence"/>
</dbReference>
<dbReference type="InterPro" id="IPR011051">
    <property type="entry name" value="RmlC_Cupin_sf"/>
</dbReference>
<feature type="signal peptide" evidence="10">
    <location>
        <begin position="1"/>
        <end position="46"/>
    </location>
</feature>
<organism evidence="12 13">
    <name type="scientific">Camellia sinensis</name>
    <name type="common">Tea plant</name>
    <name type="synonym">Thea sinensis</name>
    <dbReference type="NCBI Taxonomy" id="4442"/>
    <lineage>
        <taxon>Eukaryota</taxon>
        <taxon>Viridiplantae</taxon>
        <taxon>Streptophyta</taxon>
        <taxon>Embryophyta</taxon>
        <taxon>Tracheophyta</taxon>
        <taxon>Spermatophyta</taxon>
        <taxon>Magnoliopsida</taxon>
        <taxon>eudicotyledons</taxon>
        <taxon>Gunneridae</taxon>
        <taxon>Pentapetalae</taxon>
        <taxon>asterids</taxon>
        <taxon>Ericales</taxon>
        <taxon>Theaceae</taxon>
        <taxon>Camellia</taxon>
    </lineage>
</organism>
<dbReference type="InterPro" id="IPR001929">
    <property type="entry name" value="Germin"/>
</dbReference>
<evidence type="ECO:0000256" key="1">
    <source>
        <dbReference type="ARBA" id="ARBA00004271"/>
    </source>
</evidence>
<dbReference type="CDD" id="cd02241">
    <property type="entry name" value="cupin_OxOx"/>
    <property type="match status" value="1"/>
</dbReference>
<comment type="subcellular location">
    <subcellularLocation>
        <location evidence="1 9">Secreted</location>
        <location evidence="1 9">Extracellular space</location>
        <location evidence="1 9">Apoplast</location>
    </subcellularLocation>
</comment>
<evidence type="ECO:0000256" key="10">
    <source>
        <dbReference type="SAM" id="SignalP"/>
    </source>
</evidence>
<evidence type="ECO:0000256" key="5">
    <source>
        <dbReference type="ARBA" id="ARBA00022723"/>
    </source>
</evidence>
<reference evidence="12 13" key="2">
    <citation type="submission" date="2020-07" db="EMBL/GenBank/DDBJ databases">
        <title>Genome assembly of wild tea tree DASZ reveals pedigree and selection history of tea varieties.</title>
        <authorList>
            <person name="Zhang W."/>
        </authorList>
    </citation>
    <scope>NUCLEOTIDE SEQUENCE [LARGE SCALE GENOMIC DNA]</scope>
    <source>
        <strain evidence="13">cv. G240</strain>
        <tissue evidence="12">Leaf</tissue>
    </source>
</reference>
<comment type="similarity">
    <text evidence="2 9">Belongs to the germin family.</text>
</comment>
<evidence type="ECO:0000259" key="11">
    <source>
        <dbReference type="SMART" id="SM00835"/>
    </source>
</evidence>
<dbReference type="PRINTS" id="PR00325">
    <property type="entry name" value="GERMIN"/>
</dbReference>
<evidence type="ECO:0000256" key="2">
    <source>
        <dbReference type="ARBA" id="ARBA00007456"/>
    </source>
</evidence>
<keyword evidence="10" id="KW-0732">Signal</keyword>
<evidence type="ECO:0000256" key="4">
    <source>
        <dbReference type="ARBA" id="ARBA00022525"/>
    </source>
</evidence>
<sequence length="227" mass="23954">MSPLTPTTTKTNKPIPHHLPKTMAKTLTLTLTLLSTLLLLSTTTTATDPELTTDFSIPDGADESKLDGVFFTYTGLRGGAPATTSGLGRKSVSVKDFPALNGMGVSLELLEFAPNSVNVPHTHPRGGEIIFVVDGSLTVGTVDSNGKLYKNVLQKGDVFVFPKGLPHYQANFDKANKAVLVSAFGSVNAGTVALPKNLFGSSIPDEVLTKAFKISADTVQQLRAGQN</sequence>
<dbReference type="GO" id="GO:0030145">
    <property type="term" value="F:manganese ion binding"/>
    <property type="evidence" value="ECO:0007669"/>
    <property type="project" value="UniProtKB-UniRule"/>
</dbReference>
<evidence type="ECO:0000313" key="12">
    <source>
        <dbReference type="EMBL" id="KAF5940916.1"/>
    </source>
</evidence>
<accession>A0A7J7GN83</accession>
<keyword evidence="3 9" id="KW-0052">Apoplast</keyword>
<keyword evidence="6 7" id="KW-0464">Manganese</keyword>
<feature type="binding site" evidence="7">
    <location>
        <position position="123"/>
    </location>
    <ligand>
        <name>oxalate</name>
        <dbReference type="ChEBI" id="CHEBI:30623"/>
    </ligand>
</feature>
<reference evidence="13" key="1">
    <citation type="journal article" date="2020" name="Nat. Commun.">
        <title>Genome assembly of wild tea tree DASZ reveals pedigree and selection history of tea varieties.</title>
        <authorList>
            <person name="Zhang W."/>
            <person name="Zhang Y."/>
            <person name="Qiu H."/>
            <person name="Guo Y."/>
            <person name="Wan H."/>
            <person name="Zhang X."/>
            <person name="Scossa F."/>
            <person name="Alseekh S."/>
            <person name="Zhang Q."/>
            <person name="Wang P."/>
            <person name="Xu L."/>
            <person name="Schmidt M.H."/>
            <person name="Jia X."/>
            <person name="Li D."/>
            <person name="Zhu A."/>
            <person name="Guo F."/>
            <person name="Chen W."/>
            <person name="Ni D."/>
            <person name="Usadel B."/>
            <person name="Fernie A.R."/>
            <person name="Wen W."/>
        </authorList>
    </citation>
    <scope>NUCLEOTIDE SEQUENCE [LARGE SCALE GENOMIC DNA]</scope>
    <source>
        <strain evidence="13">cv. G240</strain>
    </source>
</reference>
<keyword evidence="4 9" id="KW-0964">Secreted</keyword>
<dbReference type="EMBL" id="JACBKZ010000010">
    <property type="protein sequence ID" value="KAF5940916.1"/>
    <property type="molecule type" value="Genomic_DNA"/>
</dbReference>
<dbReference type="Pfam" id="PF00190">
    <property type="entry name" value="Cupin_1"/>
    <property type="match status" value="1"/>
</dbReference>
<feature type="domain" description="Cupin type-1" evidence="11">
    <location>
        <begin position="74"/>
        <end position="220"/>
    </location>
</feature>
<evidence type="ECO:0000256" key="6">
    <source>
        <dbReference type="ARBA" id="ARBA00023211"/>
    </source>
</evidence>
<dbReference type="SUPFAM" id="SSF51182">
    <property type="entry name" value="RmlC-like cupins"/>
    <property type="match status" value="1"/>
</dbReference>
<keyword evidence="13" id="KW-1185">Reference proteome</keyword>
<feature type="chain" id="PRO_5029916593" description="Germin-like protein" evidence="10">
    <location>
        <begin position="47"/>
        <end position="227"/>
    </location>
</feature>
<dbReference type="AlphaFoldDB" id="A0A7J7GN83"/>
<feature type="binding site" evidence="8">
    <location>
        <position position="128"/>
    </location>
    <ligand>
        <name>Mn(2+)</name>
        <dbReference type="ChEBI" id="CHEBI:29035"/>
    </ligand>
</feature>
<keyword evidence="5 7" id="KW-0479">Metal-binding</keyword>
<evidence type="ECO:0000256" key="9">
    <source>
        <dbReference type="RuleBase" id="RU366015"/>
    </source>
</evidence>
<name>A0A7J7GN83_CAMSI</name>
<dbReference type="SMART" id="SM00835">
    <property type="entry name" value="Cupin_1"/>
    <property type="match status" value="1"/>
</dbReference>
<gene>
    <name evidence="12" type="ORF">HYC85_022083</name>
</gene>
<feature type="binding site" evidence="8">
    <location>
        <position position="167"/>
    </location>
    <ligand>
        <name>Mn(2+)</name>
        <dbReference type="ChEBI" id="CHEBI:29035"/>
    </ligand>
</feature>
<feature type="binding site" evidence="7">
    <location>
        <position position="118"/>
    </location>
    <ligand>
        <name>oxalate</name>
        <dbReference type="ChEBI" id="CHEBI:30623"/>
    </ligand>
</feature>
<dbReference type="GO" id="GO:0048046">
    <property type="term" value="C:apoplast"/>
    <property type="evidence" value="ECO:0007669"/>
    <property type="project" value="UniProtKB-SubCell"/>
</dbReference>
<feature type="binding site" evidence="7">
    <location>
        <position position="128"/>
    </location>
    <ligand>
        <name>oxalate</name>
        <dbReference type="ChEBI" id="CHEBI:30623"/>
    </ligand>
</feature>
<proteinExistence type="inferred from homology"/>
<feature type="binding site" evidence="8">
    <location>
        <position position="123"/>
    </location>
    <ligand>
        <name>Mn(2+)</name>
        <dbReference type="ChEBI" id="CHEBI:29035"/>
    </ligand>
</feature>
<evidence type="ECO:0000256" key="8">
    <source>
        <dbReference type="PIRSR" id="PIRSR601929-2"/>
    </source>
</evidence>
<dbReference type="InterPro" id="IPR006045">
    <property type="entry name" value="Cupin_1"/>
</dbReference>
<evidence type="ECO:0000313" key="13">
    <source>
        <dbReference type="Proteomes" id="UP000593564"/>
    </source>
</evidence>